<dbReference type="Gene3D" id="3.40.50.150">
    <property type="entry name" value="Vaccinia Virus protein VP39"/>
    <property type="match status" value="1"/>
</dbReference>
<protein>
    <submittedName>
        <fullName evidence="5">Uncharacterized protein</fullName>
    </submittedName>
</protein>
<feature type="domain" description="Methyltransferase type 11" evidence="3">
    <location>
        <begin position="106"/>
        <end position="193"/>
    </location>
</feature>
<keyword evidence="1" id="KW-0479">Metal-binding</keyword>
<name>A0A1L2ZL82_9MICC</name>
<accession>A0A1L2ZL82</accession>
<dbReference type="AlphaFoldDB" id="A0A1L2ZL82"/>
<dbReference type="Pfam" id="PF21302">
    <property type="entry name" value="Zn_ribbon_RlmA"/>
    <property type="match status" value="1"/>
</dbReference>
<feature type="binding site" evidence="2">
    <location>
        <position position="201"/>
    </location>
    <ligand>
        <name>S-adenosyl-L-methionine</name>
        <dbReference type="ChEBI" id="CHEBI:59789"/>
    </ligand>
</feature>
<keyword evidence="2" id="KW-0949">S-adenosyl-L-methionine</keyword>
<dbReference type="PIRSF" id="PIRSF018249">
    <property type="entry name" value="MyrA_prd"/>
    <property type="match status" value="1"/>
</dbReference>
<feature type="binding site" evidence="1">
    <location>
        <position position="42"/>
    </location>
    <ligand>
        <name>Zn(2+)</name>
        <dbReference type="ChEBI" id="CHEBI:29105"/>
    </ligand>
</feature>
<gene>
    <name evidence="5" type="ORF">BHE16_02780</name>
</gene>
<keyword evidence="6" id="KW-1185">Reference proteome</keyword>
<feature type="domain" description="23S rRNA (guanine(745)-N(1))-methyltransferase N-terminal" evidence="4">
    <location>
        <begin position="19"/>
        <end position="59"/>
    </location>
</feature>
<evidence type="ECO:0000259" key="4">
    <source>
        <dbReference type="Pfam" id="PF21302"/>
    </source>
</evidence>
<reference evidence="5 6" key="1">
    <citation type="submission" date="2016-11" db="EMBL/GenBank/DDBJ databases">
        <title>Genome sequencing of Zhihengliuella aestuarii B18 antagonistic to Plasmodiophora brassicae.</title>
        <authorList>
            <person name="Luo Y."/>
        </authorList>
    </citation>
    <scope>NUCLEOTIDE SEQUENCE [LARGE SCALE GENOMIC DNA]</scope>
    <source>
        <strain evidence="5 6">B18</strain>
    </source>
</reference>
<feature type="binding site" evidence="2">
    <location>
        <position position="86"/>
    </location>
    <ligand>
        <name>S-adenosyl-L-methionine</name>
        <dbReference type="ChEBI" id="CHEBI:59789"/>
    </ligand>
</feature>
<dbReference type="Proteomes" id="UP000183530">
    <property type="component" value="Chromosome"/>
</dbReference>
<evidence type="ECO:0000313" key="5">
    <source>
        <dbReference type="EMBL" id="APF40124.1"/>
    </source>
</evidence>
<sequence length="286" mass="30960">MNGIFVNSSPVTDWSDVLVCPVCASELVLSQSEMPHPSKLACENGHQYDAARQGYFNLLTGKGTKFREDTQDMVAARLRFLEAGHYAPIAEAVASAVPADASLIYDAGSGPGYYLERVMNDLSSSDGTRAIAMDISRAAAKFAAKVPKTLALVSDVWSVLPVAAGSVDVVLNIFSPHNAEEFRRILRRGGRAIVVTPLPHHLQELRDAQLGLLTIQPEKQAKIHETFSEGYALIQEESLEFSLNLSPNEIADLVAMGPAGHHDPTSTETEQRTVSCGVVITVFEKK</sequence>
<dbReference type="STRING" id="556325.BHE16_02780"/>
<dbReference type="InterPro" id="IPR029063">
    <property type="entry name" value="SAM-dependent_MTases_sf"/>
</dbReference>
<dbReference type="CDD" id="cd02440">
    <property type="entry name" value="AdoMet_MTases"/>
    <property type="match status" value="1"/>
</dbReference>
<dbReference type="InterPro" id="IPR048647">
    <property type="entry name" value="RlmA_N"/>
</dbReference>
<dbReference type="SUPFAM" id="SSF53335">
    <property type="entry name" value="S-adenosyl-L-methionine-dependent methyltransferases"/>
    <property type="match status" value="1"/>
</dbReference>
<dbReference type="GO" id="GO:0008757">
    <property type="term" value="F:S-adenosylmethionine-dependent methyltransferase activity"/>
    <property type="evidence" value="ECO:0007669"/>
    <property type="project" value="InterPro"/>
</dbReference>
<dbReference type="InterPro" id="IPR013216">
    <property type="entry name" value="Methyltransf_11"/>
</dbReference>
<evidence type="ECO:0000259" key="3">
    <source>
        <dbReference type="Pfam" id="PF08241"/>
    </source>
</evidence>
<evidence type="ECO:0000256" key="2">
    <source>
        <dbReference type="PIRSR" id="PIRSR018249-2"/>
    </source>
</evidence>
<dbReference type="InterPro" id="IPR016718">
    <property type="entry name" value="rRNA_m1G-MeTrfase_A_prd"/>
</dbReference>
<dbReference type="GO" id="GO:0046872">
    <property type="term" value="F:metal ion binding"/>
    <property type="evidence" value="ECO:0007669"/>
    <property type="project" value="UniProtKB-KW"/>
</dbReference>
<feature type="binding site" evidence="1">
    <location>
        <position position="46"/>
    </location>
    <ligand>
        <name>Zn(2+)</name>
        <dbReference type="ChEBI" id="CHEBI:29105"/>
    </ligand>
</feature>
<evidence type="ECO:0000256" key="1">
    <source>
        <dbReference type="PIRSR" id="PIRSR018249-1"/>
    </source>
</evidence>
<organism evidence="5 6">
    <name type="scientific">Neomicrococcus aestuarii</name>
    <dbReference type="NCBI Taxonomy" id="556325"/>
    <lineage>
        <taxon>Bacteria</taxon>
        <taxon>Bacillati</taxon>
        <taxon>Actinomycetota</taxon>
        <taxon>Actinomycetes</taxon>
        <taxon>Micrococcales</taxon>
        <taxon>Micrococcaceae</taxon>
        <taxon>Neomicrococcus</taxon>
    </lineage>
</organism>
<evidence type="ECO:0000313" key="6">
    <source>
        <dbReference type="Proteomes" id="UP000183530"/>
    </source>
</evidence>
<dbReference type="Pfam" id="PF08241">
    <property type="entry name" value="Methyltransf_11"/>
    <property type="match status" value="1"/>
</dbReference>
<keyword evidence="1" id="KW-0862">Zinc</keyword>
<dbReference type="KEGG" id="nae:BHE16_02780"/>
<proteinExistence type="predicted"/>
<dbReference type="EMBL" id="CP018135">
    <property type="protein sequence ID" value="APF40124.1"/>
    <property type="molecule type" value="Genomic_DNA"/>
</dbReference>